<dbReference type="STRING" id="1121393.SAMN02745216_04235"/>
<name>A0A1M6W172_9BACT</name>
<keyword evidence="4" id="KW-1185">Reference proteome</keyword>
<gene>
    <name evidence="3" type="ORF">SAMN02745216_04235</name>
</gene>
<proteinExistence type="predicted"/>
<keyword evidence="1" id="KW-0560">Oxidoreductase</keyword>
<accession>A0A1M6W172</accession>
<dbReference type="Gene3D" id="3.20.20.100">
    <property type="entry name" value="NADP-dependent oxidoreductase domain"/>
    <property type="match status" value="1"/>
</dbReference>
<organism evidence="3 4">
    <name type="scientific">Desulfatibacillum alkenivorans DSM 16219</name>
    <dbReference type="NCBI Taxonomy" id="1121393"/>
    <lineage>
        <taxon>Bacteria</taxon>
        <taxon>Pseudomonadati</taxon>
        <taxon>Thermodesulfobacteriota</taxon>
        <taxon>Desulfobacteria</taxon>
        <taxon>Desulfobacterales</taxon>
        <taxon>Desulfatibacillaceae</taxon>
        <taxon>Desulfatibacillum</taxon>
    </lineage>
</organism>
<evidence type="ECO:0000256" key="1">
    <source>
        <dbReference type="ARBA" id="ARBA00023002"/>
    </source>
</evidence>
<dbReference type="Pfam" id="PF00248">
    <property type="entry name" value="Aldo_ket_red"/>
    <property type="match status" value="1"/>
</dbReference>
<dbReference type="PANTHER" id="PTHR43625:SF40">
    <property type="entry name" value="ALDO-KETO REDUCTASE YAKC [NADP(+)]"/>
    <property type="match status" value="1"/>
</dbReference>
<dbReference type="InterPro" id="IPR023210">
    <property type="entry name" value="NADP_OxRdtase_dom"/>
</dbReference>
<evidence type="ECO:0000313" key="4">
    <source>
        <dbReference type="Proteomes" id="UP000183994"/>
    </source>
</evidence>
<protein>
    <submittedName>
        <fullName evidence="3">Predicted oxidoreductase</fullName>
    </submittedName>
</protein>
<reference evidence="4" key="1">
    <citation type="submission" date="2016-11" db="EMBL/GenBank/DDBJ databases">
        <authorList>
            <person name="Varghese N."/>
            <person name="Submissions S."/>
        </authorList>
    </citation>
    <scope>NUCLEOTIDE SEQUENCE [LARGE SCALE GENOMIC DNA]</scope>
    <source>
        <strain evidence="4">DSM 16219</strain>
    </source>
</reference>
<evidence type="ECO:0000313" key="3">
    <source>
        <dbReference type="EMBL" id="SHK87403.1"/>
    </source>
</evidence>
<dbReference type="GO" id="GO:0016491">
    <property type="term" value="F:oxidoreductase activity"/>
    <property type="evidence" value="ECO:0007669"/>
    <property type="project" value="UniProtKB-KW"/>
</dbReference>
<feature type="domain" description="NADP-dependent oxidoreductase" evidence="2">
    <location>
        <begin position="16"/>
        <end position="307"/>
    </location>
</feature>
<dbReference type="AlphaFoldDB" id="A0A1M6W172"/>
<evidence type="ECO:0000259" key="2">
    <source>
        <dbReference type="Pfam" id="PF00248"/>
    </source>
</evidence>
<dbReference type="RefSeq" id="WP_073478256.1">
    <property type="nucleotide sequence ID" value="NZ_FQZU01000036.1"/>
</dbReference>
<dbReference type="Proteomes" id="UP000183994">
    <property type="component" value="Unassembled WGS sequence"/>
</dbReference>
<dbReference type="PANTHER" id="PTHR43625">
    <property type="entry name" value="AFLATOXIN B1 ALDEHYDE REDUCTASE"/>
    <property type="match status" value="1"/>
</dbReference>
<dbReference type="SUPFAM" id="SSF51430">
    <property type="entry name" value="NAD(P)-linked oxidoreductase"/>
    <property type="match status" value="1"/>
</dbReference>
<sequence>MKKRQLGANGPEVSAMGLGCMAMSEFYGPSDDEASRKVLLAALEMGVTMLDTADQYGFGHNEELIGKTLKEWRGEVFAASKFGIVRKPGEYARTICGRPEYVRQACEASLKRLDRDCIDLYYAHRIDETTPIEDTVGAMADLVKEGKVRYVGLSEPAAETLKKAHAMHPIAAVQSEYSLWTREVEEEMLPVMRELGVALVPYSPLGRGALTGKLDAAGISKEGDLRPFLPRFSEENFQANMERTQVLLDLAASKGVTPAQAALAWILAQGEDIVPIPGTRRLKYLRENLGALDVVLTRDEMEALDQAFAPGSIRGERYTAEGMAGLNK</sequence>
<dbReference type="EMBL" id="FQZU01000036">
    <property type="protein sequence ID" value="SHK87403.1"/>
    <property type="molecule type" value="Genomic_DNA"/>
</dbReference>
<dbReference type="OrthoDB" id="5328358at2"/>
<dbReference type="GO" id="GO:0005737">
    <property type="term" value="C:cytoplasm"/>
    <property type="evidence" value="ECO:0007669"/>
    <property type="project" value="TreeGrafter"/>
</dbReference>
<dbReference type="CDD" id="cd19076">
    <property type="entry name" value="AKR_AKR13A_13D"/>
    <property type="match status" value="1"/>
</dbReference>
<dbReference type="InterPro" id="IPR050791">
    <property type="entry name" value="Aldo-Keto_reductase"/>
</dbReference>
<dbReference type="InterPro" id="IPR036812">
    <property type="entry name" value="NAD(P)_OxRdtase_dom_sf"/>
</dbReference>